<dbReference type="AlphaFoldDB" id="K1VMU4"/>
<dbReference type="HOGENOM" id="CLU_1138693_0_0_1"/>
<accession>K1VMU4</accession>
<gene>
    <name evidence="1" type="ORF">A1Q2_04879</name>
</gene>
<proteinExistence type="predicted"/>
<dbReference type="Proteomes" id="UP000006757">
    <property type="component" value="Unassembled WGS sequence"/>
</dbReference>
<dbReference type="EMBL" id="AMBO01000334">
    <property type="protein sequence ID" value="EKD00687.1"/>
    <property type="molecule type" value="Genomic_DNA"/>
</dbReference>
<dbReference type="InParanoid" id="K1VMU4"/>
<organism evidence="1 2">
    <name type="scientific">Trichosporon asahii var. asahii (strain CBS 8904)</name>
    <name type="common">Yeast</name>
    <dbReference type="NCBI Taxonomy" id="1220162"/>
    <lineage>
        <taxon>Eukaryota</taxon>
        <taxon>Fungi</taxon>
        <taxon>Dikarya</taxon>
        <taxon>Basidiomycota</taxon>
        <taxon>Agaricomycotina</taxon>
        <taxon>Tremellomycetes</taxon>
        <taxon>Trichosporonales</taxon>
        <taxon>Trichosporonaceae</taxon>
        <taxon>Trichosporon</taxon>
    </lineage>
</organism>
<name>K1VMU4_TRIAC</name>
<protein>
    <submittedName>
        <fullName evidence="1">Uncharacterized protein</fullName>
    </submittedName>
</protein>
<sequence>MPPPQDRDNDEIGLDFHLVTVIMRQGYERSDGTVGIYDAATGLPLTFERHHPLKCSPAAHARHGQPFVLPAALNETGSDKSTSQRPNIATESWSMNKFRGSRRFAALVGVIKYMLPTLQQLRDDLLAHGLFKRHRQLKPISLSSPVAQLWADNKRHPLELALLDPGRAPRLRRDLEAAHSGRGHRGAVESCKQCALPREKVEQAERASVIISSCPHLHSLRYHSEAGSDLCFLQEEGRDSLDSS</sequence>
<keyword evidence="2" id="KW-1185">Reference proteome</keyword>
<evidence type="ECO:0000313" key="2">
    <source>
        <dbReference type="Proteomes" id="UP000006757"/>
    </source>
</evidence>
<reference evidence="1 2" key="1">
    <citation type="journal article" date="2012" name="Eukaryot. Cell">
        <title>Genome sequence of the Trichosporon asahii environmental strain CBS 8904.</title>
        <authorList>
            <person name="Yang R.Y."/>
            <person name="Li H.T."/>
            <person name="Zhu H."/>
            <person name="Zhou G.P."/>
            <person name="Wang M."/>
            <person name="Wang L."/>
        </authorList>
    </citation>
    <scope>NUCLEOTIDE SEQUENCE [LARGE SCALE GENOMIC DNA]</scope>
    <source>
        <strain evidence="1 2">CBS 8904</strain>
    </source>
</reference>
<evidence type="ECO:0000313" key="1">
    <source>
        <dbReference type="EMBL" id="EKD00687.1"/>
    </source>
</evidence>
<comment type="caution">
    <text evidence="1">The sequence shown here is derived from an EMBL/GenBank/DDBJ whole genome shotgun (WGS) entry which is preliminary data.</text>
</comment>